<comment type="caution">
    <text evidence="3">The sequence shown here is derived from an EMBL/GenBank/DDBJ whole genome shotgun (WGS) entry which is preliminary data.</text>
</comment>
<evidence type="ECO:0000256" key="1">
    <source>
        <dbReference type="SAM" id="MobiDB-lite"/>
    </source>
</evidence>
<dbReference type="InterPro" id="IPR050471">
    <property type="entry name" value="AB_hydrolase"/>
</dbReference>
<accession>A0A8H4TDL8</accession>
<gene>
    <name evidence="3" type="ORF">FSARC_11718</name>
</gene>
<dbReference type="PANTHER" id="PTHR43433">
    <property type="entry name" value="HYDROLASE, ALPHA/BETA FOLD FAMILY PROTEIN"/>
    <property type="match status" value="1"/>
</dbReference>
<sequence>MNVSPELFVTLPNRVRICYQTFGDPSDPAVILVPGNAGSMLEWPEDFIEQLVSTGDGKKNFVIRFDQRDTGLSTEFPVPGGYSIGDMAADVEGLVDHLNLSAPSKGFHIVGASKGGPVAYTVAARRPQQVRSLTLMYTSPGVSPDLPMKEGLDLGLQPTLAGFGDQRATHVKMRMTVYDALTTQPDEAERKEVEELAIRITEREMKSGTLYSKGPNHGAASHEGSGWPGVDTLREVKCPTTVIQAGKDQIFGEIHGEALVKAIPGDVEYVLWEDVGHEMPRRIWGRLAALLQQTWEKAEGN</sequence>
<proteinExistence type="predicted"/>
<feature type="region of interest" description="Disordered" evidence="1">
    <location>
        <begin position="208"/>
        <end position="228"/>
    </location>
</feature>
<dbReference type="EMBL" id="JABEXW010000766">
    <property type="protein sequence ID" value="KAF4955928.1"/>
    <property type="molecule type" value="Genomic_DNA"/>
</dbReference>
<dbReference type="SUPFAM" id="SSF53474">
    <property type="entry name" value="alpha/beta-Hydrolases"/>
    <property type="match status" value="1"/>
</dbReference>
<evidence type="ECO:0000313" key="4">
    <source>
        <dbReference type="Proteomes" id="UP000622797"/>
    </source>
</evidence>
<dbReference type="Gene3D" id="3.40.50.1820">
    <property type="entry name" value="alpha/beta hydrolase"/>
    <property type="match status" value="1"/>
</dbReference>
<keyword evidence="4" id="KW-1185">Reference proteome</keyword>
<dbReference type="InterPro" id="IPR000073">
    <property type="entry name" value="AB_hydrolase_1"/>
</dbReference>
<dbReference type="InterPro" id="IPR029058">
    <property type="entry name" value="AB_hydrolase_fold"/>
</dbReference>
<dbReference type="PANTHER" id="PTHR43433:SF5">
    <property type="entry name" value="AB HYDROLASE-1 DOMAIN-CONTAINING PROTEIN"/>
    <property type="match status" value="1"/>
</dbReference>
<reference evidence="3" key="2">
    <citation type="submission" date="2020-05" db="EMBL/GenBank/DDBJ databases">
        <authorList>
            <person name="Kim H.-S."/>
            <person name="Proctor R.H."/>
            <person name="Brown D.W."/>
        </authorList>
    </citation>
    <scope>NUCLEOTIDE SEQUENCE</scope>
    <source>
        <strain evidence="3">NRRL 20472</strain>
    </source>
</reference>
<organism evidence="3 4">
    <name type="scientific">Fusarium sarcochroum</name>
    <dbReference type="NCBI Taxonomy" id="1208366"/>
    <lineage>
        <taxon>Eukaryota</taxon>
        <taxon>Fungi</taxon>
        <taxon>Dikarya</taxon>
        <taxon>Ascomycota</taxon>
        <taxon>Pezizomycotina</taxon>
        <taxon>Sordariomycetes</taxon>
        <taxon>Hypocreomycetidae</taxon>
        <taxon>Hypocreales</taxon>
        <taxon>Nectriaceae</taxon>
        <taxon>Fusarium</taxon>
        <taxon>Fusarium lateritium species complex</taxon>
    </lineage>
</organism>
<feature type="domain" description="AB hydrolase-1" evidence="2">
    <location>
        <begin position="28"/>
        <end position="278"/>
    </location>
</feature>
<dbReference type="Proteomes" id="UP000622797">
    <property type="component" value="Unassembled WGS sequence"/>
</dbReference>
<dbReference type="OrthoDB" id="190201at2759"/>
<evidence type="ECO:0000259" key="2">
    <source>
        <dbReference type="Pfam" id="PF00561"/>
    </source>
</evidence>
<reference evidence="3" key="1">
    <citation type="journal article" date="2020" name="BMC Genomics">
        <title>Correction to: Identification and distribution of gene clusters required for synthesis of sphingolipid metabolism inhibitors in diverse species of the filamentous fungus Fusarium.</title>
        <authorList>
            <person name="Kim H.S."/>
            <person name="Lohmar J.M."/>
            <person name="Busman M."/>
            <person name="Brown D.W."/>
            <person name="Naumann T.A."/>
            <person name="Divon H.H."/>
            <person name="Lysoe E."/>
            <person name="Uhlig S."/>
            <person name="Proctor R.H."/>
        </authorList>
    </citation>
    <scope>NUCLEOTIDE SEQUENCE</scope>
    <source>
        <strain evidence="3">NRRL 20472</strain>
    </source>
</reference>
<name>A0A8H4TDL8_9HYPO</name>
<dbReference type="AlphaFoldDB" id="A0A8H4TDL8"/>
<protein>
    <recommendedName>
        <fullName evidence="2">AB hydrolase-1 domain-containing protein</fullName>
    </recommendedName>
</protein>
<dbReference type="Pfam" id="PF00561">
    <property type="entry name" value="Abhydrolase_1"/>
    <property type="match status" value="1"/>
</dbReference>
<evidence type="ECO:0000313" key="3">
    <source>
        <dbReference type="EMBL" id="KAF4955928.1"/>
    </source>
</evidence>